<organism evidence="11 12">
    <name type="scientific">Pachysolen tannophilus NRRL Y-2460</name>
    <dbReference type="NCBI Taxonomy" id="669874"/>
    <lineage>
        <taxon>Eukaryota</taxon>
        <taxon>Fungi</taxon>
        <taxon>Dikarya</taxon>
        <taxon>Ascomycota</taxon>
        <taxon>Saccharomycotina</taxon>
        <taxon>Pichiomycetes</taxon>
        <taxon>Pachysolenaceae</taxon>
        <taxon>Pachysolen</taxon>
    </lineage>
</organism>
<comment type="subcellular location">
    <subcellularLocation>
        <location evidence="1">Membrane</location>
        <topology evidence="1">Multi-pass membrane protein</topology>
    </subcellularLocation>
</comment>
<feature type="transmembrane region" description="Helical" evidence="9">
    <location>
        <begin position="199"/>
        <end position="222"/>
    </location>
</feature>
<dbReference type="Gene3D" id="1.20.1740.10">
    <property type="entry name" value="Amino acid/polyamine transporter I"/>
    <property type="match status" value="1"/>
</dbReference>
<comment type="similarity">
    <text evidence="2">Belongs to the amino acid-polyamine-organocation (APC) superfamily. YAT (TC 2.A.3.10) family.</text>
</comment>
<dbReference type="Proteomes" id="UP000094236">
    <property type="component" value="Unassembled WGS sequence"/>
</dbReference>
<evidence type="ECO:0000256" key="7">
    <source>
        <dbReference type="ARBA" id="ARBA00023136"/>
    </source>
</evidence>
<evidence type="ECO:0000256" key="2">
    <source>
        <dbReference type="ARBA" id="ARBA00006983"/>
    </source>
</evidence>
<dbReference type="PROSITE" id="PS00218">
    <property type="entry name" value="AMINO_ACID_PERMEASE_1"/>
    <property type="match status" value="1"/>
</dbReference>
<feature type="transmembrane region" description="Helical" evidence="9">
    <location>
        <begin position="296"/>
        <end position="317"/>
    </location>
</feature>
<accession>A0A1E4U273</accession>
<feature type="region of interest" description="Disordered" evidence="8">
    <location>
        <begin position="1"/>
        <end position="24"/>
    </location>
</feature>
<evidence type="ECO:0000256" key="4">
    <source>
        <dbReference type="ARBA" id="ARBA00022692"/>
    </source>
</evidence>
<dbReference type="Pfam" id="PF00324">
    <property type="entry name" value="AA_permease"/>
    <property type="match status" value="1"/>
</dbReference>
<dbReference type="STRING" id="669874.A0A1E4U273"/>
<reference evidence="12" key="1">
    <citation type="submission" date="2016-05" db="EMBL/GenBank/DDBJ databases">
        <title>Comparative genomics of biotechnologically important yeasts.</title>
        <authorList>
            <consortium name="DOE Joint Genome Institute"/>
            <person name="Riley R."/>
            <person name="Haridas S."/>
            <person name="Wolfe K.H."/>
            <person name="Lopes M.R."/>
            <person name="Hittinger C.T."/>
            <person name="Goker M."/>
            <person name="Salamov A."/>
            <person name="Wisecaver J."/>
            <person name="Long T.M."/>
            <person name="Aerts A.L."/>
            <person name="Barry K."/>
            <person name="Choi C."/>
            <person name="Clum A."/>
            <person name="Coughlan A.Y."/>
            <person name="Deshpande S."/>
            <person name="Douglass A.P."/>
            <person name="Hanson S.J."/>
            <person name="Klenk H.-P."/>
            <person name="Labutti K."/>
            <person name="Lapidus A."/>
            <person name="Lindquist E."/>
            <person name="Lipzen A."/>
            <person name="Meier-Kolthoff J.P."/>
            <person name="Ohm R.A."/>
            <person name="Otillar R.P."/>
            <person name="Pangilinan J."/>
            <person name="Peng Y."/>
            <person name="Rokas A."/>
            <person name="Rosa C.A."/>
            <person name="Scheuner C."/>
            <person name="Sibirny A.A."/>
            <person name="Slot J.C."/>
            <person name="Stielow J.B."/>
            <person name="Sun H."/>
            <person name="Kurtzman C.P."/>
            <person name="Blackwell M."/>
            <person name="Grigoriev I.V."/>
            <person name="Jeffries T.W."/>
        </authorList>
    </citation>
    <scope>NUCLEOTIDE SEQUENCE [LARGE SCALE GENOMIC DNA]</scope>
    <source>
        <strain evidence="12">NRRL Y-2460</strain>
    </source>
</reference>
<evidence type="ECO:0000256" key="9">
    <source>
        <dbReference type="SAM" id="Phobius"/>
    </source>
</evidence>
<evidence type="ECO:0000259" key="10">
    <source>
        <dbReference type="Pfam" id="PF00324"/>
    </source>
</evidence>
<proteinExistence type="inferred from homology"/>
<feature type="transmembrane region" description="Helical" evidence="9">
    <location>
        <begin position="466"/>
        <end position="490"/>
    </location>
</feature>
<dbReference type="PANTHER" id="PTHR43341">
    <property type="entry name" value="AMINO ACID PERMEASE"/>
    <property type="match status" value="1"/>
</dbReference>
<dbReference type="InterPro" id="IPR004762">
    <property type="entry name" value="Amino_acid_permease_fungi"/>
</dbReference>
<feature type="transmembrane region" description="Helical" evidence="9">
    <location>
        <begin position="138"/>
        <end position="157"/>
    </location>
</feature>
<feature type="transmembrane region" description="Helical" evidence="9">
    <location>
        <begin position="63"/>
        <end position="80"/>
    </location>
</feature>
<dbReference type="NCBIfam" id="TIGR00913">
    <property type="entry name" value="2A0310"/>
    <property type="match status" value="1"/>
</dbReference>
<evidence type="ECO:0000256" key="6">
    <source>
        <dbReference type="ARBA" id="ARBA00022989"/>
    </source>
</evidence>
<sequence>MDSSDIEKAITASESQPSKNEESYFVGDSKYKLYEDGTQETTEFEKGEVRETEVRRELKPRHVSMIALGGTIGTGLFIGIADPLMYAGPVNALIAYLFMGSLVYFITQSLAEMATFIPIAGSFAAFVTRFLSPALGAANGYLYFFSWAITYAIELSVVGQVIEFWTFAVPLGAWIAIFFVILTIANFFPVKVYGEIEFWVAAIKVIAIIGFIIYGLCMVCGASAEQGPIGFRYWRNPGPWGDGMGLVSNMNTDRFLGWVSSLINAAFTYQGCELVGITAGETSNPRKSVPKAINKVIFRIFLFYILSLFFIGLLVPFNDSKLSSEDSYVASSPFIIAIENCGTPVLPHIFNAVIMCTIISAGNSNIYIGSRVLYALANSGVAPKFFTYTTKHGVPYWGVITTAVFGLLAFMVLSTSGTTVFNWFVDITAVAGLITWSFISIAHIRFIQVLKSRGISRDDLPFKARFMPWAAYYSAFFIILITFIQGYAVFFDFNASDFFTDYISLILFFVLWLGFQAYFRGPWFLPKDQVDIDTNRREIDTVVWETTPPKNLWEKFWIIIA</sequence>
<evidence type="ECO:0000256" key="8">
    <source>
        <dbReference type="SAM" id="MobiDB-lite"/>
    </source>
</evidence>
<keyword evidence="3" id="KW-0813">Transport</keyword>
<evidence type="ECO:0000256" key="5">
    <source>
        <dbReference type="ARBA" id="ARBA00022970"/>
    </source>
</evidence>
<keyword evidence="6 9" id="KW-1133">Transmembrane helix</keyword>
<keyword evidence="4 9" id="KW-0812">Transmembrane</keyword>
<dbReference type="PIRSF" id="PIRSF006060">
    <property type="entry name" value="AA_transporter"/>
    <property type="match status" value="1"/>
</dbReference>
<feature type="transmembrane region" description="Helical" evidence="9">
    <location>
        <begin position="86"/>
        <end position="106"/>
    </location>
</feature>
<evidence type="ECO:0000256" key="3">
    <source>
        <dbReference type="ARBA" id="ARBA00022448"/>
    </source>
</evidence>
<dbReference type="InterPro" id="IPR004841">
    <property type="entry name" value="AA-permease/SLC12A_dom"/>
</dbReference>
<keyword evidence="5" id="KW-0029">Amino-acid transport</keyword>
<evidence type="ECO:0000313" key="12">
    <source>
        <dbReference type="Proteomes" id="UP000094236"/>
    </source>
</evidence>
<keyword evidence="12" id="KW-1185">Reference proteome</keyword>
<name>A0A1E4U273_PACTA</name>
<dbReference type="InterPro" id="IPR050524">
    <property type="entry name" value="APC_YAT"/>
</dbReference>
<dbReference type="FunFam" id="1.20.1740.10:FF:000006">
    <property type="entry name" value="General amino acid permease"/>
    <property type="match status" value="1"/>
</dbReference>
<feature type="transmembrane region" description="Helical" evidence="9">
    <location>
        <begin position="164"/>
        <end position="187"/>
    </location>
</feature>
<dbReference type="PANTHER" id="PTHR43341:SF4">
    <property type="entry name" value="ARGININE PERMEASE CAN1-RELATED"/>
    <property type="match status" value="1"/>
</dbReference>
<keyword evidence="7 9" id="KW-0472">Membrane</keyword>
<evidence type="ECO:0000256" key="1">
    <source>
        <dbReference type="ARBA" id="ARBA00004141"/>
    </source>
</evidence>
<dbReference type="InterPro" id="IPR004840">
    <property type="entry name" value="Amino_acid_permease_CS"/>
</dbReference>
<dbReference type="AlphaFoldDB" id="A0A1E4U273"/>
<dbReference type="GO" id="GO:0016020">
    <property type="term" value="C:membrane"/>
    <property type="evidence" value="ECO:0007669"/>
    <property type="project" value="UniProtKB-SubCell"/>
</dbReference>
<gene>
    <name evidence="11" type="ORF">PACTADRAFT_47825</name>
</gene>
<dbReference type="OrthoDB" id="3900342at2759"/>
<feature type="transmembrane region" description="Helical" evidence="9">
    <location>
        <begin position="113"/>
        <end position="132"/>
    </location>
</feature>
<evidence type="ECO:0000313" key="11">
    <source>
        <dbReference type="EMBL" id="ODV97998.1"/>
    </source>
</evidence>
<feature type="domain" description="Amino acid permease/ SLC12A" evidence="10">
    <location>
        <begin position="62"/>
        <end position="520"/>
    </location>
</feature>
<protein>
    <recommendedName>
        <fullName evidence="10">Amino acid permease/ SLC12A domain-containing protein</fullName>
    </recommendedName>
</protein>
<dbReference type="GO" id="GO:0015171">
    <property type="term" value="F:amino acid transmembrane transporter activity"/>
    <property type="evidence" value="ECO:0007669"/>
    <property type="project" value="TreeGrafter"/>
</dbReference>
<dbReference type="EMBL" id="KV454011">
    <property type="protein sequence ID" value="ODV97998.1"/>
    <property type="molecule type" value="Genomic_DNA"/>
</dbReference>
<feature type="transmembrane region" description="Helical" evidence="9">
    <location>
        <begin position="502"/>
        <end position="519"/>
    </location>
</feature>
<feature type="transmembrane region" description="Helical" evidence="9">
    <location>
        <begin position="394"/>
        <end position="414"/>
    </location>
</feature>
<feature type="transmembrane region" description="Helical" evidence="9">
    <location>
        <begin position="420"/>
        <end position="446"/>
    </location>
</feature>